<sequence length="673" mass="74899">MEQRVRADALFQSFKGSHDSGYEELLNSSKRDLSEAQYDLLKHLSSDRSLALQMSKEKLSENHALTSTSSLNTLTPKKDRLRVKDTQRSPMRDMKKENAYSSGWCETPKTSRKDASLRRRLLVSKAASGGRIGNASSSNSRLFPSSEAPRPEERYSSGSFDSPDRLFEALVTSTLKNEEMSLSCRKRRLMFSQVKTSTLEDGKDKAAQPLASEAEGAEALAVQVELNESIISSFPHHLSPEFLETQCLCTFTPSAKENFQTPVRNPASNPSDGMRILSSPSLTPIPKLDISASEDSGFSSLGLDKSQDSTLDHEGSFQELLLHSALRGKETPKVAEARKRSRLERQRRLSTLKEGGSQSEEDVRPAEPACAEARLHLEEQKALTAEEDDELFLDKTPLGTTCLKLQDLSLTPALQVVHAMCQRSAGRLPEQLSLEELLRSSEGAQSFQTTMPLAGLIGRKMGLEKLDILVELKKRNLRHVLAKILNHLSSEDIYRFGQVSDLWDEIILQDKMTNRRRKSYLKDLKMALELGGVAHVPDAETRLNLPCRSALRSVQAQSKTPVSHTPTSGNSNFTPVQHKGHSVSKRDEFLQVAKTLFNDECLKPCPRCQHPARCHSVKGEGVCSREDCGFRFCTSCLCAYHGSKECGSWSGKRRGKKEVLPGSAQSKRNLRRL</sequence>
<evidence type="ECO:0000313" key="10">
    <source>
        <dbReference type="Proteomes" id="UP001046870"/>
    </source>
</evidence>
<evidence type="ECO:0000313" key="9">
    <source>
        <dbReference type="EMBL" id="KAG7458106.1"/>
    </source>
</evidence>
<protein>
    <recommendedName>
        <fullName evidence="8">ZBR-type domain-containing protein</fullName>
    </recommendedName>
</protein>
<dbReference type="FunFam" id="2.20.25.20:FF:000006">
    <property type="entry name" value="F-box only protein 5"/>
    <property type="match status" value="1"/>
</dbReference>
<feature type="domain" description="ZBR-type" evidence="8">
    <location>
        <begin position="601"/>
        <end position="649"/>
    </location>
</feature>
<keyword evidence="10" id="KW-1185">Reference proteome</keyword>
<dbReference type="PROSITE" id="PS51872">
    <property type="entry name" value="ZF_ZBR"/>
    <property type="match status" value="1"/>
</dbReference>
<organism evidence="9 10">
    <name type="scientific">Megalops atlanticus</name>
    <name type="common">Tarpon</name>
    <name type="synonym">Clupea gigantea</name>
    <dbReference type="NCBI Taxonomy" id="7932"/>
    <lineage>
        <taxon>Eukaryota</taxon>
        <taxon>Metazoa</taxon>
        <taxon>Chordata</taxon>
        <taxon>Craniata</taxon>
        <taxon>Vertebrata</taxon>
        <taxon>Euteleostomi</taxon>
        <taxon>Actinopterygii</taxon>
        <taxon>Neopterygii</taxon>
        <taxon>Teleostei</taxon>
        <taxon>Elopiformes</taxon>
        <taxon>Megalopidae</taxon>
        <taxon>Megalops</taxon>
    </lineage>
</organism>
<evidence type="ECO:0000256" key="4">
    <source>
        <dbReference type="ARBA" id="ARBA00022786"/>
    </source>
</evidence>
<evidence type="ECO:0000256" key="5">
    <source>
        <dbReference type="ARBA" id="ARBA00022833"/>
    </source>
</evidence>
<feature type="compositionally biased region" description="Low complexity" evidence="7">
    <location>
        <begin position="65"/>
        <end position="75"/>
    </location>
</feature>
<dbReference type="AlphaFoldDB" id="A0A9D3PE84"/>
<dbReference type="GO" id="GO:0045835">
    <property type="term" value="P:negative regulation of meiotic nuclear division"/>
    <property type="evidence" value="ECO:0007669"/>
    <property type="project" value="InterPro"/>
</dbReference>
<feature type="compositionally biased region" description="Basic and acidic residues" evidence="7">
    <location>
        <begin position="76"/>
        <end position="98"/>
    </location>
</feature>
<dbReference type="GO" id="GO:0008270">
    <property type="term" value="F:zinc ion binding"/>
    <property type="evidence" value="ECO:0007669"/>
    <property type="project" value="UniProtKB-KW"/>
</dbReference>
<reference evidence="9" key="1">
    <citation type="submission" date="2021-01" db="EMBL/GenBank/DDBJ databases">
        <authorList>
            <person name="Zahm M."/>
            <person name="Roques C."/>
            <person name="Cabau C."/>
            <person name="Klopp C."/>
            <person name="Donnadieu C."/>
            <person name="Jouanno E."/>
            <person name="Lampietro C."/>
            <person name="Louis A."/>
            <person name="Herpin A."/>
            <person name="Echchiki A."/>
            <person name="Berthelot C."/>
            <person name="Parey E."/>
            <person name="Roest-Crollius H."/>
            <person name="Braasch I."/>
            <person name="Postlethwait J."/>
            <person name="Bobe J."/>
            <person name="Montfort J."/>
            <person name="Bouchez O."/>
            <person name="Begum T."/>
            <person name="Mejri S."/>
            <person name="Adams A."/>
            <person name="Chen W.-J."/>
            <person name="Guiguen Y."/>
        </authorList>
    </citation>
    <scope>NUCLEOTIDE SEQUENCE</scope>
    <source>
        <strain evidence="9">YG-15Mar2019-1</strain>
        <tissue evidence="9">Brain</tissue>
    </source>
</reference>
<feature type="region of interest" description="Disordered" evidence="7">
    <location>
        <begin position="556"/>
        <end position="579"/>
    </location>
</feature>
<feature type="region of interest" description="Disordered" evidence="7">
    <location>
        <begin position="331"/>
        <end position="366"/>
    </location>
</feature>
<feature type="compositionally biased region" description="Polar residues" evidence="7">
    <location>
        <begin position="258"/>
        <end position="271"/>
    </location>
</feature>
<evidence type="ECO:0000256" key="3">
    <source>
        <dbReference type="ARBA" id="ARBA00022771"/>
    </source>
</evidence>
<dbReference type="GO" id="GO:0007088">
    <property type="term" value="P:regulation of mitotic nuclear division"/>
    <property type="evidence" value="ECO:0007669"/>
    <property type="project" value="InterPro"/>
</dbReference>
<dbReference type="Gene3D" id="2.20.25.20">
    <property type="match status" value="1"/>
</dbReference>
<dbReference type="GO" id="GO:0005634">
    <property type="term" value="C:nucleus"/>
    <property type="evidence" value="ECO:0007669"/>
    <property type="project" value="TreeGrafter"/>
</dbReference>
<name>A0A9D3PE84_MEGAT</name>
<feature type="compositionally biased region" description="Basic and acidic residues" evidence="7">
    <location>
        <begin position="331"/>
        <end position="347"/>
    </location>
</feature>
<feature type="region of interest" description="Disordered" evidence="7">
    <location>
        <begin position="258"/>
        <end position="310"/>
    </location>
</feature>
<gene>
    <name evidence="9" type="ORF">MATL_G00234650</name>
</gene>
<keyword evidence="4" id="KW-0833">Ubl conjugation pathway</keyword>
<feature type="region of interest" description="Disordered" evidence="7">
    <location>
        <begin position="61"/>
        <end position="160"/>
    </location>
</feature>
<evidence type="ECO:0000256" key="6">
    <source>
        <dbReference type="PROSITE-ProRule" id="PRU01220"/>
    </source>
</evidence>
<dbReference type="OrthoDB" id="9984940at2759"/>
<dbReference type="InterPro" id="IPR044064">
    <property type="entry name" value="ZF_ZBR"/>
</dbReference>
<feature type="region of interest" description="Disordered" evidence="7">
    <location>
        <begin position="648"/>
        <end position="673"/>
    </location>
</feature>
<keyword evidence="2" id="KW-0479">Metal-binding</keyword>
<keyword evidence="3 6" id="KW-0863">Zinc-finger</keyword>
<dbReference type="InterPro" id="IPR047147">
    <property type="entry name" value="FBX5_43"/>
</dbReference>
<comment type="caution">
    <text evidence="9">The sequence shown here is derived from an EMBL/GenBank/DDBJ whole genome shotgun (WGS) entry which is preliminary data.</text>
</comment>
<dbReference type="PANTHER" id="PTHR15493">
    <property type="entry name" value="F-BOX ONLY PROTEIN 5 AND 43"/>
    <property type="match status" value="1"/>
</dbReference>
<evidence type="ECO:0000256" key="1">
    <source>
        <dbReference type="ARBA" id="ARBA00004906"/>
    </source>
</evidence>
<proteinExistence type="predicted"/>
<dbReference type="EMBL" id="JAFDVH010000021">
    <property type="protein sequence ID" value="KAG7458106.1"/>
    <property type="molecule type" value="Genomic_DNA"/>
</dbReference>
<dbReference type="CDD" id="cd20365">
    <property type="entry name" value="BRcat_RBR_FBXO43"/>
    <property type="match status" value="1"/>
</dbReference>
<dbReference type="Proteomes" id="UP001046870">
    <property type="component" value="Chromosome 21"/>
</dbReference>
<accession>A0A9D3PE84</accession>
<evidence type="ECO:0000259" key="8">
    <source>
        <dbReference type="PROSITE" id="PS51872"/>
    </source>
</evidence>
<comment type="pathway">
    <text evidence="1">Protein modification; protein ubiquitination.</text>
</comment>
<dbReference type="PANTHER" id="PTHR15493:SF1">
    <property type="entry name" value="F-BOX ONLY PROTEIN 43"/>
    <property type="match status" value="1"/>
</dbReference>
<evidence type="ECO:0000256" key="7">
    <source>
        <dbReference type="SAM" id="MobiDB-lite"/>
    </source>
</evidence>
<keyword evidence="5" id="KW-0862">Zinc</keyword>
<feature type="compositionally biased region" description="Polar residues" evidence="7">
    <location>
        <begin position="556"/>
        <end position="575"/>
    </location>
</feature>
<evidence type="ECO:0000256" key="2">
    <source>
        <dbReference type="ARBA" id="ARBA00022723"/>
    </source>
</evidence>
<feature type="compositionally biased region" description="Polar residues" evidence="7">
    <location>
        <begin position="134"/>
        <end position="143"/>
    </location>
</feature>